<dbReference type="InterPro" id="IPR013766">
    <property type="entry name" value="Thioredoxin_domain"/>
</dbReference>
<dbReference type="PANTHER" id="PTHR42852:SF6">
    <property type="entry name" value="THIOL:DISULFIDE INTERCHANGE PROTEIN DSBE"/>
    <property type="match status" value="1"/>
</dbReference>
<dbReference type="CDD" id="cd03010">
    <property type="entry name" value="TlpA_like_DsbE"/>
    <property type="match status" value="1"/>
</dbReference>
<evidence type="ECO:0000256" key="1">
    <source>
        <dbReference type="ARBA" id="ARBA00004196"/>
    </source>
</evidence>
<dbReference type="InterPro" id="IPR050553">
    <property type="entry name" value="Thioredoxin_ResA/DsbE_sf"/>
</dbReference>
<evidence type="ECO:0000256" key="6">
    <source>
        <dbReference type="SAM" id="Phobius"/>
    </source>
</evidence>
<dbReference type="PROSITE" id="PS51352">
    <property type="entry name" value="THIOREDOXIN_2"/>
    <property type="match status" value="1"/>
</dbReference>
<dbReference type="InterPro" id="IPR017937">
    <property type="entry name" value="Thioredoxin_CS"/>
</dbReference>
<keyword evidence="3" id="KW-0201">Cytochrome c-type biogenesis</keyword>
<dbReference type="Pfam" id="PF08534">
    <property type="entry name" value="Redoxin"/>
    <property type="match status" value="1"/>
</dbReference>
<keyword evidence="6" id="KW-0812">Transmembrane</keyword>
<keyword evidence="5" id="KW-0676">Redox-active center</keyword>
<evidence type="ECO:0000256" key="5">
    <source>
        <dbReference type="ARBA" id="ARBA00023284"/>
    </source>
</evidence>
<protein>
    <submittedName>
        <fullName evidence="8">DsbE family thiol:disulfide interchange protein</fullName>
    </submittedName>
</protein>
<reference evidence="8 9" key="1">
    <citation type="submission" date="2023-10" db="EMBL/GenBank/DDBJ databases">
        <title>Novel methanotroph of the genus Methylocapsa from a subarctic wetland.</title>
        <authorList>
            <person name="Belova S.E."/>
            <person name="Oshkin I.Y."/>
            <person name="Miroshnikov K."/>
            <person name="Dedysh S.N."/>
        </authorList>
    </citation>
    <scope>NUCLEOTIDE SEQUENCE [LARGE SCALE GENOMIC DNA]</scope>
    <source>
        <strain evidence="8 9">RX1</strain>
    </source>
</reference>
<evidence type="ECO:0000256" key="3">
    <source>
        <dbReference type="ARBA" id="ARBA00022748"/>
    </source>
</evidence>
<dbReference type="Gene3D" id="3.40.30.10">
    <property type="entry name" value="Glutaredoxin"/>
    <property type="match status" value="1"/>
</dbReference>
<accession>A0ABZ0HW36</accession>
<dbReference type="PROSITE" id="PS00194">
    <property type="entry name" value="THIOREDOXIN_1"/>
    <property type="match status" value="1"/>
</dbReference>
<gene>
    <name evidence="8" type="ORF">RZS28_04475</name>
</gene>
<evidence type="ECO:0000313" key="8">
    <source>
        <dbReference type="EMBL" id="WOJ90555.1"/>
    </source>
</evidence>
<dbReference type="RefSeq" id="WP_407340105.1">
    <property type="nucleotide sequence ID" value="NZ_CP136862.1"/>
</dbReference>
<dbReference type="InterPro" id="IPR004799">
    <property type="entry name" value="Periplasmic_diS_OxRdtase_DsbE"/>
</dbReference>
<evidence type="ECO:0000256" key="4">
    <source>
        <dbReference type="ARBA" id="ARBA00023157"/>
    </source>
</evidence>
<dbReference type="NCBIfam" id="TIGR00385">
    <property type="entry name" value="dsbE"/>
    <property type="match status" value="1"/>
</dbReference>
<dbReference type="EMBL" id="CP136862">
    <property type="protein sequence ID" value="WOJ90555.1"/>
    <property type="molecule type" value="Genomic_DNA"/>
</dbReference>
<proteinExistence type="inferred from homology"/>
<keyword evidence="9" id="KW-1185">Reference proteome</keyword>
<evidence type="ECO:0000313" key="9">
    <source>
        <dbReference type="Proteomes" id="UP001626536"/>
    </source>
</evidence>
<feature type="domain" description="Thioredoxin" evidence="7">
    <location>
        <begin position="47"/>
        <end position="194"/>
    </location>
</feature>
<dbReference type="Proteomes" id="UP001626536">
    <property type="component" value="Chromosome"/>
</dbReference>
<keyword evidence="6" id="KW-1133">Transmembrane helix</keyword>
<evidence type="ECO:0000259" key="7">
    <source>
        <dbReference type="PROSITE" id="PS51352"/>
    </source>
</evidence>
<dbReference type="PANTHER" id="PTHR42852">
    <property type="entry name" value="THIOL:DISULFIDE INTERCHANGE PROTEIN DSBE"/>
    <property type="match status" value="1"/>
</dbReference>
<dbReference type="InterPro" id="IPR036249">
    <property type="entry name" value="Thioredoxin-like_sf"/>
</dbReference>
<comment type="similarity">
    <text evidence="2">Belongs to the thioredoxin family. DsbE subfamily.</text>
</comment>
<organism evidence="8 9">
    <name type="scientific">Methylocapsa polymorpha</name>
    <dbReference type="NCBI Taxonomy" id="3080828"/>
    <lineage>
        <taxon>Bacteria</taxon>
        <taxon>Pseudomonadati</taxon>
        <taxon>Pseudomonadota</taxon>
        <taxon>Alphaproteobacteria</taxon>
        <taxon>Hyphomicrobiales</taxon>
        <taxon>Beijerinckiaceae</taxon>
        <taxon>Methylocapsa</taxon>
    </lineage>
</organism>
<dbReference type="InterPro" id="IPR013740">
    <property type="entry name" value="Redoxin"/>
</dbReference>
<evidence type="ECO:0000256" key="2">
    <source>
        <dbReference type="ARBA" id="ARBA00007758"/>
    </source>
</evidence>
<feature type="transmembrane region" description="Helical" evidence="6">
    <location>
        <begin position="17"/>
        <end position="37"/>
    </location>
</feature>
<dbReference type="SUPFAM" id="SSF52833">
    <property type="entry name" value="Thioredoxin-like"/>
    <property type="match status" value="1"/>
</dbReference>
<name>A0ABZ0HW36_9HYPH</name>
<keyword evidence="6" id="KW-0472">Membrane</keyword>
<sequence>MKPTSELRSLERRRSRLLYAPLVLFAALVGLFFIRLFSGDASLLPSALIGKEVPPFALPPVEGLADRPGFTDADLRRGGVTLVNVFASWCVPCHQEHGLFMRLSKDPALQQLGVRIAGIAYKDEPANIRRFLGQDGDPYAMIGADRSGRVAIDWGVYGVPETFIVKGDGAIAYRFVGPISEEAYEGTLLPEIRKAAQPQP</sequence>
<comment type="subcellular location">
    <subcellularLocation>
        <location evidence="1">Cell envelope</location>
    </subcellularLocation>
</comment>
<keyword evidence="4" id="KW-1015">Disulfide bond</keyword>